<feature type="transmembrane region" description="Helical" evidence="8">
    <location>
        <begin position="207"/>
        <end position="228"/>
    </location>
</feature>
<dbReference type="SUPFAM" id="SSF81345">
    <property type="entry name" value="ABC transporter involved in vitamin B12 uptake, BtuC"/>
    <property type="match status" value="1"/>
</dbReference>
<sequence length="348" mass="35532">MSALPVPRAATPAHGTHRSARSRTLILLGGIIVLVVLAALSLFVGSGRLSIAETWSALTGGELDATGIIVRDYRVPRTILAIIVGAGLGVSGALIQAITRNPLADPGILGVNAGSYLCVVIGAAFFGAGGTLGQVWWALGGALVTSVAVYLIGTAGRHGASPVQLVLTGVALGAIFTGISSAITLLTPEAFDRLRFWAAGSLQGRQMDTVLAVAPFLILGLIIALTLASPLNALALGDEVARSLGTRVALLRAVAIIVITVLCGAATAAVGPIGFLGLMAPHAVRSLVGPDQRWVIPLSMIGAPIIFLTADMIGRILVATELPVGIVTAFLGAPILIWLVRRKEAKGL</sequence>
<keyword evidence="3" id="KW-0813">Transport</keyword>
<dbReference type="InterPro" id="IPR037294">
    <property type="entry name" value="ABC_BtuC-like"/>
</dbReference>
<dbReference type="AlphaFoldDB" id="A0A3L7ACQ9"/>
<feature type="transmembrane region" description="Helical" evidence="8">
    <location>
        <begin position="322"/>
        <end position="340"/>
    </location>
</feature>
<comment type="caution">
    <text evidence="9">The sequence shown here is derived from an EMBL/GenBank/DDBJ whole genome shotgun (WGS) entry which is preliminary data.</text>
</comment>
<dbReference type="GO" id="GO:0022857">
    <property type="term" value="F:transmembrane transporter activity"/>
    <property type="evidence" value="ECO:0007669"/>
    <property type="project" value="InterPro"/>
</dbReference>
<dbReference type="EMBL" id="RCUX01000002">
    <property type="protein sequence ID" value="RLP77518.1"/>
    <property type="molecule type" value="Genomic_DNA"/>
</dbReference>
<keyword evidence="4" id="KW-1003">Cell membrane</keyword>
<evidence type="ECO:0000256" key="2">
    <source>
        <dbReference type="ARBA" id="ARBA00007935"/>
    </source>
</evidence>
<proteinExistence type="inferred from homology"/>
<dbReference type="Gene3D" id="1.10.3470.10">
    <property type="entry name" value="ABC transporter involved in vitamin B12 uptake, BtuC"/>
    <property type="match status" value="1"/>
</dbReference>
<dbReference type="InterPro" id="IPR000522">
    <property type="entry name" value="ABC_transptr_permease_BtuC"/>
</dbReference>
<feature type="transmembrane region" description="Helical" evidence="8">
    <location>
        <begin position="249"/>
        <end position="274"/>
    </location>
</feature>
<feature type="transmembrane region" description="Helical" evidence="8">
    <location>
        <begin position="79"/>
        <end position="97"/>
    </location>
</feature>
<evidence type="ECO:0000256" key="6">
    <source>
        <dbReference type="ARBA" id="ARBA00022989"/>
    </source>
</evidence>
<accession>A0A3L7ACQ9</accession>
<evidence type="ECO:0000256" key="1">
    <source>
        <dbReference type="ARBA" id="ARBA00004651"/>
    </source>
</evidence>
<feature type="transmembrane region" description="Helical" evidence="8">
    <location>
        <begin position="135"/>
        <end position="153"/>
    </location>
</feature>
<feature type="transmembrane region" description="Helical" evidence="8">
    <location>
        <begin position="165"/>
        <end position="187"/>
    </location>
</feature>
<evidence type="ECO:0000313" key="9">
    <source>
        <dbReference type="EMBL" id="RLP77518.1"/>
    </source>
</evidence>
<dbReference type="GO" id="GO:0005886">
    <property type="term" value="C:plasma membrane"/>
    <property type="evidence" value="ECO:0007669"/>
    <property type="project" value="UniProtKB-SubCell"/>
</dbReference>
<evidence type="ECO:0000256" key="5">
    <source>
        <dbReference type="ARBA" id="ARBA00022692"/>
    </source>
</evidence>
<comment type="similarity">
    <text evidence="2">Belongs to the binding-protein-dependent transport system permease family. FecCD subfamily.</text>
</comment>
<organism evidence="9 10">
    <name type="scientific">Mycetocola tolaasinivorans</name>
    <dbReference type="NCBI Taxonomy" id="76635"/>
    <lineage>
        <taxon>Bacteria</taxon>
        <taxon>Bacillati</taxon>
        <taxon>Actinomycetota</taxon>
        <taxon>Actinomycetes</taxon>
        <taxon>Micrococcales</taxon>
        <taxon>Microbacteriaceae</taxon>
        <taxon>Mycetocola</taxon>
    </lineage>
</organism>
<evidence type="ECO:0000256" key="8">
    <source>
        <dbReference type="SAM" id="Phobius"/>
    </source>
</evidence>
<keyword evidence="5 8" id="KW-0812">Transmembrane</keyword>
<keyword evidence="6 8" id="KW-1133">Transmembrane helix</keyword>
<feature type="transmembrane region" description="Helical" evidence="8">
    <location>
        <begin position="25"/>
        <end position="45"/>
    </location>
</feature>
<evidence type="ECO:0000256" key="4">
    <source>
        <dbReference type="ARBA" id="ARBA00022475"/>
    </source>
</evidence>
<dbReference type="Pfam" id="PF01032">
    <property type="entry name" value="FecCD"/>
    <property type="match status" value="1"/>
</dbReference>
<dbReference type="PANTHER" id="PTHR30472:SF1">
    <property type="entry name" value="FE(3+) DICITRATE TRANSPORT SYSTEM PERMEASE PROTEIN FECC-RELATED"/>
    <property type="match status" value="1"/>
</dbReference>
<comment type="subcellular location">
    <subcellularLocation>
        <location evidence="1">Cell membrane</location>
        <topology evidence="1">Multi-pass membrane protein</topology>
    </subcellularLocation>
</comment>
<gene>
    <name evidence="9" type="ORF">D9V32_03480</name>
</gene>
<evidence type="ECO:0000256" key="7">
    <source>
        <dbReference type="ARBA" id="ARBA00023136"/>
    </source>
</evidence>
<reference evidence="9 10" key="1">
    <citation type="submission" date="2018-10" db="EMBL/GenBank/DDBJ databases">
        <authorList>
            <person name="Li J."/>
        </authorList>
    </citation>
    <scope>NUCLEOTIDE SEQUENCE [LARGE SCALE GENOMIC DNA]</scope>
    <source>
        <strain evidence="9 10">IF 016277</strain>
    </source>
</reference>
<dbReference type="RefSeq" id="WP_121647499.1">
    <property type="nucleotide sequence ID" value="NZ_RCUX01000002.1"/>
</dbReference>
<evidence type="ECO:0000256" key="3">
    <source>
        <dbReference type="ARBA" id="ARBA00022448"/>
    </source>
</evidence>
<dbReference type="GO" id="GO:0033214">
    <property type="term" value="P:siderophore-iron import into cell"/>
    <property type="evidence" value="ECO:0007669"/>
    <property type="project" value="TreeGrafter"/>
</dbReference>
<dbReference type="CDD" id="cd06550">
    <property type="entry name" value="TM_ABC_iron-siderophores_like"/>
    <property type="match status" value="1"/>
</dbReference>
<name>A0A3L7ACQ9_9MICO</name>
<feature type="transmembrane region" description="Helical" evidence="8">
    <location>
        <begin position="109"/>
        <end position="129"/>
    </location>
</feature>
<dbReference type="FunFam" id="1.10.3470.10:FF:000001">
    <property type="entry name" value="Vitamin B12 ABC transporter permease BtuC"/>
    <property type="match status" value="1"/>
</dbReference>
<dbReference type="OrthoDB" id="9782305at2"/>
<keyword evidence="7 8" id="KW-0472">Membrane</keyword>
<keyword evidence="10" id="KW-1185">Reference proteome</keyword>
<dbReference type="Proteomes" id="UP000272503">
    <property type="component" value="Unassembled WGS sequence"/>
</dbReference>
<evidence type="ECO:0000313" key="10">
    <source>
        <dbReference type="Proteomes" id="UP000272503"/>
    </source>
</evidence>
<protein>
    <submittedName>
        <fullName evidence="9">Fe(3+)-siderophore ABC transporter permease</fullName>
    </submittedName>
</protein>
<dbReference type="PANTHER" id="PTHR30472">
    <property type="entry name" value="FERRIC ENTEROBACTIN TRANSPORT SYSTEM PERMEASE PROTEIN"/>
    <property type="match status" value="1"/>
</dbReference>